<dbReference type="InterPro" id="IPR036628">
    <property type="entry name" value="Clp_N_dom_sf"/>
</dbReference>
<keyword evidence="3" id="KW-0805">Transcription regulation</keyword>
<dbReference type="InterPro" id="IPR051650">
    <property type="entry name" value="SL_signaling_regulator"/>
</dbReference>
<dbReference type="Pfam" id="PF23569">
    <property type="entry name" value="NBD_SMAX1"/>
    <property type="match status" value="1"/>
</dbReference>
<comment type="similarity">
    <text evidence="1">Belongs to the ClpA/ClpB family.</text>
</comment>
<dbReference type="InterPro" id="IPR027417">
    <property type="entry name" value="P-loop_NTPase"/>
</dbReference>
<dbReference type="Gene3D" id="3.40.50.300">
    <property type="entry name" value="P-loop containing nucleotide triphosphate hydrolases"/>
    <property type="match status" value="1"/>
</dbReference>
<dbReference type="PANTHER" id="PTHR43572:SF38">
    <property type="entry name" value="PROTEIN SMAX1-LIKE 6"/>
    <property type="match status" value="1"/>
</dbReference>
<protein>
    <submittedName>
        <fullName evidence="9">Protein DWARF 53-LIKE-like</fullName>
    </submittedName>
</protein>
<proteinExistence type="inferred from homology"/>
<name>A0AB40BX79_DIOCR</name>
<dbReference type="InterPro" id="IPR003959">
    <property type="entry name" value="ATPase_AAA_core"/>
</dbReference>
<feature type="region of interest" description="Disordered" evidence="6">
    <location>
        <begin position="573"/>
        <end position="594"/>
    </location>
</feature>
<dbReference type="PANTHER" id="PTHR43572">
    <property type="entry name" value="CHAPERONE PROTEIN CLPD, CHLOROPLASTIC"/>
    <property type="match status" value="1"/>
</dbReference>
<dbReference type="RefSeq" id="XP_039132098.1">
    <property type="nucleotide sequence ID" value="XM_039276164.1"/>
</dbReference>
<feature type="domain" description="Clp R" evidence="7">
    <location>
        <begin position="8"/>
        <end position="181"/>
    </location>
</feature>
<dbReference type="SUPFAM" id="SSF52540">
    <property type="entry name" value="P-loop containing nucleoside triphosphate hydrolases"/>
    <property type="match status" value="1"/>
</dbReference>
<dbReference type="GeneID" id="120268903"/>
<evidence type="ECO:0000259" key="7">
    <source>
        <dbReference type="PROSITE" id="PS51903"/>
    </source>
</evidence>
<dbReference type="GO" id="GO:0005524">
    <property type="term" value="F:ATP binding"/>
    <property type="evidence" value="ECO:0007669"/>
    <property type="project" value="InterPro"/>
</dbReference>
<dbReference type="InterPro" id="IPR004176">
    <property type="entry name" value="Clp_R_N"/>
</dbReference>
<evidence type="ECO:0000256" key="6">
    <source>
        <dbReference type="SAM" id="MobiDB-lite"/>
    </source>
</evidence>
<evidence type="ECO:0000256" key="2">
    <source>
        <dbReference type="ARBA" id="ARBA00022737"/>
    </source>
</evidence>
<keyword evidence="2 5" id="KW-0677">Repeat</keyword>
<organism evidence="8 9">
    <name type="scientific">Dioscorea cayennensis subsp. rotundata</name>
    <name type="common">White Guinea yam</name>
    <name type="synonym">Dioscorea rotundata</name>
    <dbReference type="NCBI Taxonomy" id="55577"/>
    <lineage>
        <taxon>Eukaryota</taxon>
        <taxon>Viridiplantae</taxon>
        <taxon>Streptophyta</taxon>
        <taxon>Embryophyta</taxon>
        <taxon>Tracheophyta</taxon>
        <taxon>Spermatophyta</taxon>
        <taxon>Magnoliopsida</taxon>
        <taxon>Liliopsida</taxon>
        <taxon>Dioscoreales</taxon>
        <taxon>Dioscoreaceae</taxon>
        <taxon>Dioscorea</taxon>
    </lineage>
</organism>
<keyword evidence="4" id="KW-0804">Transcription</keyword>
<dbReference type="Gene3D" id="1.10.1780.10">
    <property type="entry name" value="Clp, N-terminal domain"/>
    <property type="match status" value="1"/>
</dbReference>
<dbReference type="Proteomes" id="UP001515500">
    <property type="component" value="Chromosome 9"/>
</dbReference>
<dbReference type="PROSITE" id="PS51903">
    <property type="entry name" value="CLP_R"/>
    <property type="match status" value="1"/>
</dbReference>
<evidence type="ECO:0000256" key="1">
    <source>
        <dbReference type="ARBA" id="ARBA00008675"/>
    </source>
</evidence>
<gene>
    <name evidence="9" type="primary">LOC120268903</name>
</gene>
<dbReference type="AlphaFoldDB" id="A0AB40BX79"/>
<dbReference type="Pfam" id="PF26587">
    <property type="entry name" value="AAA_lid_SMAX1"/>
    <property type="match status" value="1"/>
</dbReference>
<evidence type="ECO:0000256" key="3">
    <source>
        <dbReference type="ARBA" id="ARBA00023015"/>
    </source>
</evidence>
<evidence type="ECO:0000313" key="9">
    <source>
        <dbReference type="RefSeq" id="XP_039132098.1"/>
    </source>
</evidence>
<accession>A0AB40BX79</accession>
<dbReference type="InterPro" id="IPR058680">
    <property type="entry name" value="NBD_SMAX1-like"/>
</dbReference>
<evidence type="ECO:0000256" key="4">
    <source>
        <dbReference type="ARBA" id="ARBA00023163"/>
    </source>
</evidence>
<evidence type="ECO:0000313" key="8">
    <source>
        <dbReference type="Proteomes" id="UP001515500"/>
    </source>
</evidence>
<sequence>MPTPVASARACLAGDAVRALDDAVAVARRRAHAQTTSLHVVSALLSPSFSSALLRDALARARSAAYSPRLQFKALELCFGVALDRLSSAHPPPAEPPVSNSLMAAIKRSQANQRRNPDTFHLYNGAAAAAAGGTTAAAVVKVELQQMVMAILDDPVVSRVFGEAGFRSYDIKLAVLRPPSPILRFPRSARCPPLFLCNFDSPDAGDENCRRICEILSKTTANNPILVGVGASDAARDFTRALELRNPNVLPPELQGVKTVSLEKGNEGDLEEMVRNSEGKGLVLTVGDLKGLVEDEGSSSSLVVAVTKVMADRKAAARVWIMGWSATYEMYMKLLSLHPSLDKAWNLQLLPITSLKNGIGSFNTRPQSLMESFVPFGGFFPLAYESKSSLSSQYQSIPRCQLCNEMYEQEVAAMMKTYSAQGEEQDKSNLPSWLQSAETGNIEKGLHGAEAKDGNAMLNANVEDLQKKWNDNCKRLHRGFPMPETDSSRLPPHLTSLRCVPDKGIAGCQCSNTTVNQKQSGRDSKLPISDDLEIASASSSVSVAVTSGTKDNFLSRLQVRVPENQQLRIDECRSQPGTQSDLVPDDRASPSVTSVTTDLVLGTPREVSQTQKERLQDFSEYSPSKRVDSYACSPVSRAKVTSTITRGVSPFEKFSQNASSVRQQSDPTDYKAILQSLIDRVGRQEEAICAITQAILRCKTGPERLRGASLKGDIWLSFLGPDKVAKQRIAVALSELMFGSMENFIHMDLSVQNSVVRPNVICDLKYINGYDIKFRGKTITDHIAAVVSKKPWSVIFLENVDKADFLVQNSLSQSIQTGKFSDSNGREFSINNAIFITTTKTAHCRTFYSNKEVANFSEERILAAQRWQMKILIDPLHETVSSSKQASVFVTKRKLDALDECRDQLAFENSPKQARKSCNTFLDLNLPVEEFLNSDTNSINTDENNSLSENTEAWIDEFFELMDETVNFKPFDFDALVDCVLKEITRNFNRIMGPECILEIDIKALEQILAATWILEDRTSLNNWIETVLCRSFDEAKRRCNVGARLVIRLVTCQDTFMDEQAPGILLPSRIALK</sequence>
<dbReference type="GO" id="GO:0016887">
    <property type="term" value="F:ATP hydrolysis activity"/>
    <property type="evidence" value="ECO:0007669"/>
    <property type="project" value="InterPro"/>
</dbReference>
<reference evidence="9" key="1">
    <citation type="submission" date="2025-08" db="UniProtKB">
        <authorList>
            <consortium name="RefSeq"/>
        </authorList>
    </citation>
    <scope>IDENTIFICATION</scope>
</reference>
<keyword evidence="8" id="KW-1185">Reference proteome</keyword>
<dbReference type="Pfam" id="PF07724">
    <property type="entry name" value="AAA_2"/>
    <property type="match status" value="1"/>
</dbReference>
<dbReference type="InterPro" id="IPR058954">
    <property type="entry name" value="AAA_lid_SMAX1"/>
</dbReference>
<evidence type="ECO:0000256" key="5">
    <source>
        <dbReference type="PROSITE-ProRule" id="PRU01251"/>
    </source>
</evidence>